<dbReference type="SUPFAM" id="SSF53335">
    <property type="entry name" value="S-adenosyl-L-methionine-dependent methyltransferases"/>
    <property type="match status" value="1"/>
</dbReference>
<evidence type="ECO:0000259" key="19">
    <source>
        <dbReference type="PROSITE" id="PS50113"/>
    </source>
</evidence>
<evidence type="ECO:0000256" key="7">
    <source>
        <dbReference type="ARBA" id="ARBA00022630"/>
    </source>
</evidence>
<evidence type="ECO:0000256" key="6">
    <source>
        <dbReference type="ARBA" id="ARBA00022606"/>
    </source>
</evidence>
<dbReference type="InterPro" id="IPR050903">
    <property type="entry name" value="Bact_Chemotaxis_MeTrfase"/>
</dbReference>
<dbReference type="PROSITE" id="PS50123">
    <property type="entry name" value="CHER"/>
    <property type="match status" value="1"/>
</dbReference>
<keyword evidence="12" id="KW-0067">ATP-binding</keyword>
<dbReference type="Pfam" id="PF01739">
    <property type="entry name" value="CheR"/>
    <property type="match status" value="1"/>
</dbReference>
<keyword evidence="8" id="KW-0288">FMN</keyword>
<accession>A0A060IAD5</accession>
<feature type="domain" description="CheB-type methylesterase" evidence="20">
    <location>
        <begin position="25"/>
        <end position="172"/>
    </location>
</feature>
<dbReference type="InterPro" id="IPR029063">
    <property type="entry name" value="SAM-dependent_MTases_sf"/>
</dbReference>
<evidence type="ECO:0000259" key="21">
    <source>
        <dbReference type="PROSITE" id="PS50123"/>
    </source>
</evidence>
<name>A0A060IAD5_RHIET</name>
<dbReference type="GO" id="GO:0008984">
    <property type="term" value="F:protein-glutamate methylesterase activity"/>
    <property type="evidence" value="ECO:0007669"/>
    <property type="project" value="InterPro"/>
</dbReference>
<dbReference type="GO" id="GO:0006935">
    <property type="term" value="P:chemotaxis"/>
    <property type="evidence" value="ECO:0007669"/>
    <property type="project" value="InterPro"/>
</dbReference>
<dbReference type="Gene3D" id="3.40.50.150">
    <property type="entry name" value="Vaccinia Virus protein VP39"/>
    <property type="match status" value="1"/>
</dbReference>
<dbReference type="Pfam" id="PF08447">
    <property type="entry name" value="PAS_3"/>
    <property type="match status" value="1"/>
</dbReference>
<evidence type="ECO:0000259" key="20">
    <source>
        <dbReference type="PROSITE" id="PS50122"/>
    </source>
</evidence>
<dbReference type="GO" id="GO:0008757">
    <property type="term" value="F:S-adenosylmethionine-dependent methyltransferase activity"/>
    <property type="evidence" value="ECO:0007669"/>
    <property type="project" value="InterPro"/>
</dbReference>
<dbReference type="SMART" id="SM00911">
    <property type="entry name" value="HWE_HK"/>
    <property type="match status" value="1"/>
</dbReference>
<dbReference type="Pfam" id="PF01339">
    <property type="entry name" value="CheB_methylest"/>
    <property type="match status" value="1"/>
</dbReference>
<proteinExistence type="predicted"/>
<keyword evidence="13" id="KW-0157">Chromophore</keyword>
<organism evidence="22 23">
    <name type="scientific">Rhizobium etli bv. mimosae str. IE4771</name>
    <dbReference type="NCBI Taxonomy" id="1432050"/>
    <lineage>
        <taxon>Bacteria</taxon>
        <taxon>Pseudomonadati</taxon>
        <taxon>Pseudomonadota</taxon>
        <taxon>Alphaproteobacteria</taxon>
        <taxon>Hyphomicrobiales</taxon>
        <taxon>Rhizobiaceae</taxon>
        <taxon>Rhizobium/Agrobacterium group</taxon>
        <taxon>Rhizobium</taxon>
    </lineage>
</organism>
<reference evidence="22 23" key="1">
    <citation type="submission" date="2013-12" db="EMBL/GenBank/DDBJ databases">
        <title>Complete genome sequence of Rhizobium etli bv. mimosae IE4771.</title>
        <authorList>
            <person name="Bustos P."/>
            <person name="Santamaria R.I."/>
            <person name="Lozano L."/>
            <person name="Ormeno-Orrillo E."/>
            <person name="Rogel M.A."/>
            <person name="Romero D."/>
            <person name="Cevallos M.A."/>
            <person name="Martinez-Romero E."/>
            <person name="Gonzalez V."/>
        </authorList>
    </citation>
    <scope>NUCLEOTIDE SEQUENCE [LARGE SCALE GENOMIC DNA]</scope>
    <source>
        <strain evidence="22 23">IE4771</strain>
        <plasmid evidence="23">Plasmid pRetIE4771d</plasmid>
    </source>
</reference>
<dbReference type="EMBL" id="CP006990">
    <property type="protein sequence ID" value="AIC30624.1"/>
    <property type="molecule type" value="Genomic_DNA"/>
</dbReference>
<gene>
    <name evidence="22" type="ORF">IE4771_PD00069</name>
</gene>
<keyword evidence="22" id="KW-0614">Plasmid</keyword>
<feature type="domain" description="PAS" evidence="18">
    <location>
        <begin position="984"/>
        <end position="1059"/>
    </location>
</feature>
<dbReference type="NCBIfam" id="TIGR00229">
    <property type="entry name" value="sensory_box"/>
    <property type="match status" value="2"/>
</dbReference>
<keyword evidence="5" id="KW-0597">Phosphoprotein</keyword>
<feature type="domain" description="CheR-type methyltransferase" evidence="21">
    <location>
        <begin position="228"/>
        <end position="493"/>
    </location>
</feature>
<dbReference type="EC" id="2.7.13.3" evidence="2"/>
<evidence type="ECO:0000256" key="12">
    <source>
        <dbReference type="ARBA" id="ARBA00022840"/>
    </source>
</evidence>
<dbReference type="SUPFAM" id="SSF52738">
    <property type="entry name" value="Methylesterase CheB, C-terminal domain"/>
    <property type="match status" value="1"/>
</dbReference>
<dbReference type="SUPFAM" id="SSF55785">
    <property type="entry name" value="PYP-like sensor domain (PAS domain)"/>
    <property type="match status" value="3"/>
</dbReference>
<dbReference type="GO" id="GO:0005737">
    <property type="term" value="C:cytoplasm"/>
    <property type="evidence" value="ECO:0007669"/>
    <property type="project" value="InterPro"/>
</dbReference>
<evidence type="ECO:0000256" key="1">
    <source>
        <dbReference type="ARBA" id="ARBA00000085"/>
    </source>
</evidence>
<dbReference type="Pfam" id="PF07536">
    <property type="entry name" value="HWE_HK"/>
    <property type="match status" value="1"/>
</dbReference>
<geneLocation type="plasmid" evidence="22 23">
    <name>pRetIE4771d</name>
</geneLocation>
<dbReference type="InterPro" id="IPR011102">
    <property type="entry name" value="Sig_transdc_His_kinase_HWE"/>
</dbReference>
<dbReference type="Gene3D" id="3.30.450.20">
    <property type="entry name" value="PAS domain"/>
    <property type="match status" value="3"/>
</dbReference>
<keyword evidence="11" id="KW-0418">Kinase</keyword>
<dbReference type="CDD" id="cd00130">
    <property type="entry name" value="PAS"/>
    <property type="match status" value="2"/>
</dbReference>
<dbReference type="GO" id="GO:0032259">
    <property type="term" value="P:methylation"/>
    <property type="evidence" value="ECO:0007669"/>
    <property type="project" value="UniProtKB-KW"/>
</dbReference>
<evidence type="ECO:0000256" key="15">
    <source>
        <dbReference type="PROSITE-ProRule" id="PRU00050"/>
    </source>
</evidence>
<feature type="region of interest" description="Disordered" evidence="17">
    <location>
        <begin position="1"/>
        <end position="21"/>
    </location>
</feature>
<feature type="compositionally biased region" description="Polar residues" evidence="17">
    <location>
        <begin position="1"/>
        <end position="16"/>
    </location>
</feature>
<feature type="domain" description="PAC" evidence="19">
    <location>
        <begin position="1061"/>
        <end position="1114"/>
    </location>
</feature>
<dbReference type="SMART" id="SM00091">
    <property type="entry name" value="PAS"/>
    <property type="match status" value="4"/>
</dbReference>
<dbReference type="InterPro" id="IPR035965">
    <property type="entry name" value="PAS-like_dom_sf"/>
</dbReference>
<dbReference type="InterPro" id="IPR000780">
    <property type="entry name" value="CheR_MeTrfase"/>
</dbReference>
<evidence type="ECO:0000256" key="2">
    <source>
        <dbReference type="ARBA" id="ARBA00012438"/>
    </source>
</evidence>
<evidence type="ECO:0000256" key="9">
    <source>
        <dbReference type="ARBA" id="ARBA00022679"/>
    </source>
</evidence>
<keyword evidence="6" id="KW-0716">Sensory transduction</keyword>
<evidence type="ECO:0000256" key="17">
    <source>
        <dbReference type="SAM" id="MobiDB-lite"/>
    </source>
</evidence>
<dbReference type="PROSITE" id="PS50122">
    <property type="entry name" value="CHEB"/>
    <property type="match status" value="1"/>
</dbReference>
<keyword evidence="22" id="KW-0489">Methyltransferase</keyword>
<dbReference type="InterPro" id="IPR036890">
    <property type="entry name" value="HATPase_C_sf"/>
</dbReference>
<dbReference type="Pfam" id="PF13596">
    <property type="entry name" value="PAS_10"/>
    <property type="match status" value="1"/>
</dbReference>
<dbReference type="GO" id="GO:0000156">
    <property type="term" value="F:phosphorelay response regulator activity"/>
    <property type="evidence" value="ECO:0007669"/>
    <property type="project" value="InterPro"/>
</dbReference>
<evidence type="ECO:0000256" key="13">
    <source>
        <dbReference type="ARBA" id="ARBA00022991"/>
    </source>
</evidence>
<dbReference type="SMART" id="SM00138">
    <property type="entry name" value="MeTrc"/>
    <property type="match status" value="1"/>
</dbReference>
<dbReference type="SUPFAM" id="SSF47757">
    <property type="entry name" value="Chemotaxis receptor methyltransferase CheR, N-terminal domain"/>
    <property type="match status" value="1"/>
</dbReference>
<evidence type="ECO:0000256" key="4">
    <source>
        <dbReference type="ARBA" id="ARBA00022543"/>
    </source>
</evidence>
<dbReference type="GO" id="GO:0009881">
    <property type="term" value="F:photoreceptor activity"/>
    <property type="evidence" value="ECO:0007669"/>
    <property type="project" value="UniProtKB-KW"/>
</dbReference>
<dbReference type="Gene3D" id="3.30.565.10">
    <property type="entry name" value="Histidine kinase-like ATPase, C-terminal domain"/>
    <property type="match status" value="1"/>
</dbReference>
<dbReference type="GO" id="GO:0005524">
    <property type="term" value="F:ATP binding"/>
    <property type="evidence" value="ECO:0007669"/>
    <property type="project" value="UniProtKB-KW"/>
</dbReference>
<dbReference type="Gene3D" id="1.20.120.330">
    <property type="entry name" value="Nucleotidyltransferases domain 2"/>
    <property type="match status" value="1"/>
</dbReference>
<evidence type="ECO:0000256" key="8">
    <source>
        <dbReference type="ARBA" id="ARBA00022643"/>
    </source>
</evidence>
<evidence type="ECO:0000313" key="23">
    <source>
        <dbReference type="Proteomes" id="UP000027180"/>
    </source>
</evidence>
<comment type="catalytic activity">
    <reaction evidence="1">
        <text>ATP + protein L-histidine = ADP + protein N-phospho-L-histidine.</text>
        <dbReference type="EC" id="2.7.13.3"/>
    </reaction>
</comment>
<dbReference type="InterPro" id="IPR000700">
    <property type="entry name" value="PAS-assoc_C"/>
</dbReference>
<evidence type="ECO:0000256" key="16">
    <source>
        <dbReference type="SAM" id="Coils"/>
    </source>
</evidence>
<comment type="caution">
    <text evidence="15">Lacks conserved residue(s) required for the propagation of feature annotation.</text>
</comment>
<evidence type="ECO:0000259" key="18">
    <source>
        <dbReference type="PROSITE" id="PS50112"/>
    </source>
</evidence>
<dbReference type="Gene3D" id="3.40.50.180">
    <property type="entry name" value="Methylesterase CheB, C-terminal domain"/>
    <property type="match status" value="1"/>
</dbReference>
<dbReference type="InterPro" id="IPR035909">
    <property type="entry name" value="CheB_C"/>
</dbReference>
<keyword evidence="7" id="KW-0285">Flavoprotein</keyword>
<dbReference type="InterPro" id="IPR000673">
    <property type="entry name" value="Sig_transdc_resp-reg_Me-estase"/>
</dbReference>
<keyword evidence="9" id="KW-0808">Transferase</keyword>
<evidence type="ECO:0000256" key="10">
    <source>
        <dbReference type="ARBA" id="ARBA00022741"/>
    </source>
</evidence>
<keyword evidence="16" id="KW-0175">Coiled coil</keyword>
<dbReference type="KEGG" id="rei:IE4771_PD00069"/>
<dbReference type="PANTHER" id="PTHR24422:SF27">
    <property type="entry name" value="PROTEIN-GLUTAMATE O-METHYLTRANSFERASE"/>
    <property type="match status" value="1"/>
</dbReference>
<keyword evidence="4" id="KW-0600">Photoreceptor protein</keyword>
<feature type="coiled-coil region" evidence="16">
    <location>
        <begin position="659"/>
        <end position="728"/>
    </location>
</feature>
<dbReference type="InterPro" id="IPR000014">
    <property type="entry name" value="PAS"/>
</dbReference>
<dbReference type="InterPro" id="IPR022641">
    <property type="entry name" value="CheR_N"/>
</dbReference>
<evidence type="ECO:0000313" key="22">
    <source>
        <dbReference type="EMBL" id="AIC30624.1"/>
    </source>
</evidence>
<dbReference type="SMART" id="SM00086">
    <property type="entry name" value="PAC"/>
    <property type="match status" value="2"/>
</dbReference>
<dbReference type="PROSITE" id="PS50113">
    <property type="entry name" value="PAC"/>
    <property type="match status" value="1"/>
</dbReference>
<keyword evidence="10" id="KW-0547">Nucleotide-binding</keyword>
<feature type="domain" description="PAS" evidence="18">
    <location>
        <begin position="861"/>
        <end position="932"/>
    </location>
</feature>
<evidence type="ECO:0000256" key="14">
    <source>
        <dbReference type="ARBA" id="ARBA00023170"/>
    </source>
</evidence>
<evidence type="ECO:0000256" key="3">
    <source>
        <dbReference type="ARBA" id="ARBA00021740"/>
    </source>
</evidence>
<dbReference type="InterPro" id="IPR001610">
    <property type="entry name" value="PAC"/>
</dbReference>
<sequence>MMAYDEQQSMEQQASAPDQGRHEQPVVIVGIAVCAQSVSSLEQIFSQINPDLGASYLVAVRQEGVDAAAVLDMLGRQDRLAVKVAVDGERIVPNHIYIGGSDDMMTLEDGHIRIRPASEPIGHRGTIDTMLISLAEHAQERAIAVVLRGLESDGTAGVAATKKFGGLSIVESGEGADGGSPEEGGGALAIADLRLPAQGIATHISLYAGNVTEEEDAGLDDEPPSAIEAQITQIATILRNVTSHDFHGYKRGTFTRRVQRRMQVLQIGSIEAYIERLRASRDEVQNLFQDLLIGVTQFFRDPAEFEALEREIPRLFEGKEPGDQLRVWVLGCATGEEAYSIAMLLREHMATMDYPPDVQIFATDLDARALGIARGGRYSAAITSQVPPERLARWFVREGDTYCVVKELREMCIFSPHNIVKDAPFSRIDILSCRNLLIYLDSELQNRVIPIFHFALRPSGILFLGSSENVTRHAKLFAPVDRKNRLFRRLETATRIIPDFPLSPRPRSPDHPLSAPAPMLQTGRLSATISRQAEVVAERFAPAYVVVDSHYDVLHFSGRTGRYLEPASGTATLNLLSLAHRDLRLDMRSALQRATTEAVKVEVPRVLLRQDDRTYAVNIIVEPLGSGDVTSLIVLFQDAGQVAEGTAPDGGRLTSEEHVQRLETDLRVTRDRLQATIEELESTNEELKSSNEEYQSINEELQSANEEMETSKEELQSVNEELQTVNGELAHRVTELDRTNSDLKNLLEATQIATVFLDNDLRVRSFTPAATEIFHLLDTDVGRPLDHVVSRVAYPELLDDVRLVLRTLVPTDRKVSDPTNNRHYAARALPYRSVDNYISGAVVTFTDLTATYEAEVALRRSEERLQRVLETDAVGVIFLNQDGVIFDANEVFLKMSGYTRSQMERGDLHWRRLTPEEHHAESEAQMEVLQETGKIGPYEKEYFLADGTRRWMLFAGRDLGDGTVAEFCIDISARKQAQAALRQGEEQFRLFGEASTDVLWIRDAETLQWVYLTPAFETIYGVDREQAMTGNNFRSWAELIIPEDREQALSEIGRVRNGERVEFEYRIRRASDHEIRWLRNADFPLFGEEGNVKQIGGIGRDITEEKASAERMKVLVAELQHRTRNLMAVVRSMAEKTMRTSTDLADFHERFRDRLDVLARVQGLLSRLQEGDRITFDQLIRSELAAHGTLEGENSRISLQGPDGVRLRSTTVQTMALAMHELGTNAAKYGALSQARAHLAITWRVEQSGEGGKPWLHVEWQESGVKMPPADSGPQGGGQGRELIERALPYQLDAKTSYVLGEDGVHCTIAIPVSLSNLIEAEAYG</sequence>
<protein>
    <recommendedName>
        <fullName evidence="3">Blue-light-activated histidine kinase</fullName>
        <ecNumber evidence="2">2.7.13.3</ecNumber>
    </recommendedName>
</protein>
<dbReference type="Pfam" id="PF03705">
    <property type="entry name" value="CheR_N"/>
    <property type="match status" value="1"/>
</dbReference>
<keyword evidence="14" id="KW-0675">Receptor</keyword>
<dbReference type="Proteomes" id="UP000027180">
    <property type="component" value="Plasmid pRetIE4771d"/>
</dbReference>
<dbReference type="HOGENOM" id="CLU_000892_0_1_5"/>
<dbReference type="PRINTS" id="PR00996">
    <property type="entry name" value="CHERMTFRASE"/>
</dbReference>
<dbReference type="InterPro" id="IPR013655">
    <property type="entry name" value="PAS_fold_3"/>
</dbReference>
<dbReference type="InterPro" id="IPR022642">
    <property type="entry name" value="CheR_C"/>
</dbReference>
<dbReference type="PANTHER" id="PTHR24422">
    <property type="entry name" value="CHEMOTAXIS PROTEIN METHYLTRANSFERASE"/>
    <property type="match status" value="1"/>
</dbReference>
<evidence type="ECO:0000256" key="11">
    <source>
        <dbReference type="ARBA" id="ARBA00022777"/>
    </source>
</evidence>
<evidence type="ECO:0000256" key="5">
    <source>
        <dbReference type="ARBA" id="ARBA00022553"/>
    </source>
</evidence>
<dbReference type="PROSITE" id="PS50112">
    <property type="entry name" value="PAS"/>
    <property type="match status" value="2"/>
</dbReference>
<dbReference type="Pfam" id="PF13426">
    <property type="entry name" value="PAS_9"/>
    <property type="match status" value="1"/>
</dbReference>
<dbReference type="GO" id="GO:0004673">
    <property type="term" value="F:protein histidine kinase activity"/>
    <property type="evidence" value="ECO:0007669"/>
    <property type="project" value="UniProtKB-EC"/>
</dbReference>